<dbReference type="eggNOG" id="arCOG05841">
    <property type="taxonomic scope" value="Archaea"/>
</dbReference>
<dbReference type="EMBL" id="CP006019">
    <property type="protein sequence ID" value="AIF68528.1"/>
    <property type="molecule type" value="Genomic_DNA"/>
</dbReference>
<dbReference type="STRING" id="1343739.PAP_00405"/>
<dbReference type="Proteomes" id="UP000027981">
    <property type="component" value="Chromosome"/>
</dbReference>
<evidence type="ECO:0000313" key="2">
    <source>
        <dbReference type="Proteomes" id="UP000027981"/>
    </source>
</evidence>
<dbReference type="KEGG" id="ppac:PAP_00405"/>
<dbReference type="OrthoDB" id="86197at2157"/>
<evidence type="ECO:0000313" key="1">
    <source>
        <dbReference type="EMBL" id="AIF68528.1"/>
    </source>
</evidence>
<accession>A0A075LVN4</accession>
<name>A0A075LVN4_9EURY</name>
<dbReference type="HOGENOM" id="CLU_808031_0_0_2"/>
<dbReference type="RefSeq" id="WP_048164002.1">
    <property type="nucleotide sequence ID" value="NZ_CP006019.1"/>
</dbReference>
<protein>
    <submittedName>
        <fullName evidence="1">Uncharacterized protein</fullName>
    </submittedName>
</protein>
<dbReference type="AlphaFoldDB" id="A0A075LVN4"/>
<keyword evidence="2" id="KW-1185">Reference proteome</keyword>
<sequence length="354" mass="41182">MKKLSFFFVFLLLSPFVVADVYPLPNPGQYNNIGIQAYVLMDLNVTLINRGPFDKFVLVNPAYNYTIMREEGDSLAIIGSVGDSILIDYNLSKNMLNYYLGFWMEPYETVKVNIKAVEAWPVNLTVEDYQNFADIAYSNRSAGYYNKTPVFSALFQSPEESIFYETIYPQIIVYPQKYYTLDKIFKIDAYINVVKFEGKITLVLKNVPNEDGSIFRTYFAVGMPVIFEGAKTYDFTPDYTMMFKEYINDFLPEYFNMKPITQKMDTEQKKPAQKFKMYSLTNTLLVGKTVKNEPPQIKQSSVPSFDYPIWIVWLGGDKVEISYRVKWNNRGKVSPVGGQKEKEIWFILDRRDIR</sequence>
<organism evidence="1 2">
    <name type="scientific">Palaeococcus pacificus DY20341</name>
    <dbReference type="NCBI Taxonomy" id="1343739"/>
    <lineage>
        <taxon>Archaea</taxon>
        <taxon>Methanobacteriati</taxon>
        <taxon>Methanobacteriota</taxon>
        <taxon>Thermococci</taxon>
        <taxon>Thermococcales</taxon>
        <taxon>Thermococcaceae</taxon>
        <taxon>Palaeococcus</taxon>
    </lineage>
</organism>
<dbReference type="GeneID" id="24841217"/>
<gene>
    <name evidence="1" type="ORF">PAP_00405</name>
</gene>
<proteinExistence type="predicted"/>
<reference evidence="2" key="1">
    <citation type="submission" date="2013-06" db="EMBL/GenBank/DDBJ databases">
        <title>Complete Genome Sequence of Hyperthermophilic Palaeococcus pacificus DY20341T, Isolated from a Deep-Sea Hydrothermal Sediments.</title>
        <authorList>
            <person name="Zeng X."/>
            <person name="Shao Z."/>
        </authorList>
    </citation>
    <scope>NUCLEOTIDE SEQUENCE [LARGE SCALE GENOMIC DNA]</scope>
    <source>
        <strain evidence="2">DY20341</strain>
    </source>
</reference>
<reference evidence="1 2" key="2">
    <citation type="journal article" date="2015" name="Genome Announc.">
        <title>Complete Genome Sequence of Hyperthermophilic Piezophilic Archaeon Palaeococcus pacificus DY20341T, Isolated from Deep-Sea Hydrothermal Sediments.</title>
        <authorList>
            <person name="Zeng X."/>
            <person name="Jebbar M."/>
            <person name="Shao Z."/>
        </authorList>
    </citation>
    <scope>NUCLEOTIDE SEQUENCE [LARGE SCALE GENOMIC DNA]</scope>
    <source>
        <strain evidence="1 2">DY20341</strain>
    </source>
</reference>